<organism evidence="6 7">
    <name type="scientific">Actinomycetospora succinea</name>
    <dbReference type="NCBI Taxonomy" id="663603"/>
    <lineage>
        <taxon>Bacteria</taxon>
        <taxon>Bacillati</taxon>
        <taxon>Actinomycetota</taxon>
        <taxon>Actinomycetes</taxon>
        <taxon>Pseudonocardiales</taxon>
        <taxon>Pseudonocardiaceae</taxon>
        <taxon>Actinomycetospora</taxon>
    </lineage>
</organism>
<dbReference type="GO" id="GO:0050660">
    <property type="term" value="F:flavin adenine dinucleotide binding"/>
    <property type="evidence" value="ECO:0007669"/>
    <property type="project" value="InterPro"/>
</dbReference>
<comment type="caution">
    <text evidence="6">The sequence shown here is derived from an EMBL/GenBank/DDBJ whole genome shotgun (WGS) entry which is preliminary data.</text>
</comment>
<protein>
    <submittedName>
        <fullName evidence="6">Sarcosine oxidase</fullName>
    </submittedName>
</protein>
<dbReference type="Pfam" id="PF01266">
    <property type="entry name" value="DAO"/>
    <property type="match status" value="1"/>
</dbReference>
<dbReference type="Gene3D" id="3.50.50.60">
    <property type="entry name" value="FAD/NAD(P)-binding domain"/>
    <property type="match status" value="2"/>
</dbReference>
<evidence type="ECO:0000256" key="4">
    <source>
        <dbReference type="ARBA" id="ARBA00023002"/>
    </source>
</evidence>
<dbReference type="AlphaFoldDB" id="A0A4R6USK8"/>
<evidence type="ECO:0000256" key="1">
    <source>
        <dbReference type="ARBA" id="ARBA00001974"/>
    </source>
</evidence>
<dbReference type="Proteomes" id="UP000295705">
    <property type="component" value="Unassembled WGS sequence"/>
</dbReference>
<comment type="cofactor">
    <cofactor evidence="1">
        <name>FAD</name>
        <dbReference type="ChEBI" id="CHEBI:57692"/>
    </cofactor>
</comment>
<keyword evidence="7" id="KW-1185">Reference proteome</keyword>
<dbReference type="InterPro" id="IPR006076">
    <property type="entry name" value="FAD-dep_OxRdtase"/>
</dbReference>
<dbReference type="InterPro" id="IPR045170">
    <property type="entry name" value="MTOX"/>
</dbReference>
<feature type="domain" description="FAD dependent oxidoreductase" evidence="5">
    <location>
        <begin position="2"/>
        <end position="314"/>
    </location>
</feature>
<dbReference type="InterPro" id="IPR036188">
    <property type="entry name" value="FAD/NAD-bd_sf"/>
</dbReference>
<dbReference type="PANTHER" id="PTHR10961:SF7">
    <property type="entry name" value="FAD DEPENDENT OXIDOREDUCTASE DOMAIN-CONTAINING PROTEIN"/>
    <property type="match status" value="1"/>
</dbReference>
<keyword evidence="3" id="KW-0274">FAD</keyword>
<proteinExistence type="predicted"/>
<dbReference type="EMBL" id="SNYO01000010">
    <property type="protein sequence ID" value="TDQ50082.1"/>
    <property type="molecule type" value="Genomic_DNA"/>
</dbReference>
<evidence type="ECO:0000259" key="5">
    <source>
        <dbReference type="Pfam" id="PF01266"/>
    </source>
</evidence>
<name>A0A4R6USK8_9PSEU</name>
<dbReference type="PANTHER" id="PTHR10961">
    <property type="entry name" value="PEROXISOMAL SARCOSINE OXIDASE"/>
    <property type="match status" value="1"/>
</dbReference>
<sequence length="332" mass="34345">MRVVVVGAGIVGLATAYQLITSGATVRCLDAGAPMGARSAGDTRIFRVAHGDAGLVAEARRASELWDDWSITAGRTLVGGERAKVSGPRVPAWSAAMTAAGAIHRVVDGVLYDPAGGVLDLVAAGAFLTAAVQPEQQTVETIDPDATLHLADGTTDRPDAVVVAAGAGTPDLVRPLGVDVPAELEHHARFTFAGPADQACHLDARGDDLPAHPLASTYQHRTRSGHWAVGGHLPDADTAWELGADEVARRSREAIVDHVRRLLPHLDPTPVDELRCTPMRGAGDGVHRARTGAVHVVWGDNLAKLAPRIGEVVAADVVGDTPVGGGAADHAP</sequence>
<gene>
    <name evidence="6" type="ORF">EV188_11078</name>
</gene>
<keyword evidence="4" id="KW-0560">Oxidoreductase</keyword>
<evidence type="ECO:0000256" key="3">
    <source>
        <dbReference type="ARBA" id="ARBA00022827"/>
    </source>
</evidence>
<evidence type="ECO:0000313" key="6">
    <source>
        <dbReference type="EMBL" id="TDQ50082.1"/>
    </source>
</evidence>
<dbReference type="GO" id="GO:0008115">
    <property type="term" value="F:sarcosine oxidase activity"/>
    <property type="evidence" value="ECO:0007669"/>
    <property type="project" value="TreeGrafter"/>
</dbReference>
<keyword evidence="2" id="KW-0285">Flavoprotein</keyword>
<evidence type="ECO:0000313" key="7">
    <source>
        <dbReference type="Proteomes" id="UP000295705"/>
    </source>
</evidence>
<dbReference type="Gene3D" id="3.30.9.10">
    <property type="entry name" value="D-Amino Acid Oxidase, subunit A, domain 2"/>
    <property type="match status" value="2"/>
</dbReference>
<dbReference type="OrthoDB" id="9806452at2"/>
<dbReference type="RefSeq" id="WP_133829169.1">
    <property type="nucleotide sequence ID" value="NZ_BAABHR010000020.1"/>
</dbReference>
<dbReference type="SUPFAM" id="SSF51905">
    <property type="entry name" value="FAD/NAD(P)-binding domain"/>
    <property type="match status" value="1"/>
</dbReference>
<reference evidence="6 7" key="1">
    <citation type="submission" date="2019-03" db="EMBL/GenBank/DDBJ databases">
        <title>Genomic Encyclopedia of Type Strains, Phase IV (KMG-IV): sequencing the most valuable type-strain genomes for metagenomic binning, comparative biology and taxonomic classification.</title>
        <authorList>
            <person name="Goeker M."/>
        </authorList>
    </citation>
    <scope>NUCLEOTIDE SEQUENCE [LARGE SCALE GENOMIC DNA]</scope>
    <source>
        <strain evidence="6 7">DSM 45775</strain>
    </source>
</reference>
<accession>A0A4R6USK8</accession>
<evidence type="ECO:0000256" key="2">
    <source>
        <dbReference type="ARBA" id="ARBA00022630"/>
    </source>
</evidence>